<dbReference type="Pfam" id="PF04250">
    <property type="entry name" value="DUF429"/>
    <property type="match status" value="1"/>
</dbReference>
<dbReference type="Proteomes" id="UP000199502">
    <property type="component" value="Unassembled WGS sequence"/>
</dbReference>
<sequence>MKVLGLDGCKGGWIGIVTDPAFAAPAVIGGSDLGTLIAASGAEVAVIDIPLGLSASEPARACDIAARAAMRGKAASVFNTPVRDALAADDYAAALAVNRRLSGKGFAKQAWGIVPKIREADVVARRCAIPLREGHPELSFTLANGGTPILAPKSSAAGLFLRLQVLARLGLRLERLDLAGMPPGAAADDLADAAIMAWSASRLAGGRAALYPPTSTCDAFGLPMQMVA</sequence>
<gene>
    <name evidence="1" type="ORF">SAMN05660710_02648</name>
</gene>
<dbReference type="OrthoDB" id="9811476at2"/>
<keyword evidence="2" id="KW-1185">Reference proteome</keyword>
<name>A0A1G5IKJ0_9RHOB</name>
<dbReference type="RefSeq" id="WP_090745358.1">
    <property type="nucleotide sequence ID" value="NZ_FMVT01000009.1"/>
</dbReference>
<accession>A0A1G5IKJ0</accession>
<evidence type="ECO:0000313" key="1">
    <source>
        <dbReference type="EMBL" id="SCY76220.1"/>
    </source>
</evidence>
<protein>
    <submittedName>
        <fullName evidence="1">Predicted nuclease (RNAse H fold)</fullName>
    </submittedName>
</protein>
<dbReference type="STRING" id="336292.SAMN05660710_02648"/>
<organism evidence="1 2">
    <name type="scientific">Paracoccus tibetensis</name>
    <dbReference type="NCBI Taxonomy" id="336292"/>
    <lineage>
        <taxon>Bacteria</taxon>
        <taxon>Pseudomonadati</taxon>
        <taxon>Pseudomonadota</taxon>
        <taxon>Alphaproteobacteria</taxon>
        <taxon>Rhodobacterales</taxon>
        <taxon>Paracoccaceae</taxon>
        <taxon>Paracoccus</taxon>
    </lineage>
</organism>
<proteinExistence type="predicted"/>
<dbReference type="InterPro" id="IPR007362">
    <property type="entry name" value="DUF429"/>
</dbReference>
<dbReference type="EMBL" id="FMVT01000009">
    <property type="protein sequence ID" value="SCY76220.1"/>
    <property type="molecule type" value="Genomic_DNA"/>
</dbReference>
<reference evidence="1 2" key="1">
    <citation type="submission" date="2016-10" db="EMBL/GenBank/DDBJ databases">
        <authorList>
            <person name="de Groot N.N."/>
        </authorList>
    </citation>
    <scope>NUCLEOTIDE SEQUENCE [LARGE SCALE GENOMIC DNA]</scope>
    <source>
        <strain evidence="1 2">CGMCC 1.8925</strain>
    </source>
</reference>
<evidence type="ECO:0000313" key="2">
    <source>
        <dbReference type="Proteomes" id="UP000199502"/>
    </source>
</evidence>
<dbReference type="AlphaFoldDB" id="A0A1G5IKJ0"/>